<reference evidence="2 3" key="1">
    <citation type="submission" date="2019-12" db="EMBL/GenBank/DDBJ databases">
        <title>complete genome sequences of Aeromonas veronii str. WP3-W19-ESBL-03 isolated from wastewater treatment plant effluent.</title>
        <authorList>
            <person name="Sekizuka T."/>
            <person name="Itokawa K."/>
            <person name="Yatsu K."/>
            <person name="Inamine Y."/>
            <person name="Kuroda M."/>
        </authorList>
    </citation>
    <scope>NUCLEOTIDE SEQUENCE [LARGE SCALE GENOMIC DNA]</scope>
    <source>
        <strain evidence="2 3">WP3-W19-ESBL-03</strain>
    </source>
</reference>
<name>A0A6S5C4B8_AERVE</name>
<dbReference type="RefSeq" id="WP_182939220.1">
    <property type="nucleotide sequence ID" value="NZ_AP022038.1"/>
</dbReference>
<evidence type="ECO:0000313" key="2">
    <source>
        <dbReference type="EMBL" id="BBR38832.1"/>
    </source>
</evidence>
<feature type="domain" description="Glycosyltransferase subfamily 4-like N-terminal" evidence="1">
    <location>
        <begin position="14"/>
        <end position="174"/>
    </location>
</feature>
<proteinExistence type="predicted"/>
<dbReference type="PANTHER" id="PTHR12526">
    <property type="entry name" value="GLYCOSYLTRANSFERASE"/>
    <property type="match status" value="1"/>
</dbReference>
<keyword evidence="2" id="KW-0808">Transferase</keyword>
<dbReference type="Pfam" id="PF13692">
    <property type="entry name" value="Glyco_trans_1_4"/>
    <property type="match status" value="1"/>
</dbReference>
<organism evidence="2 3">
    <name type="scientific">Aeromonas veronii</name>
    <dbReference type="NCBI Taxonomy" id="654"/>
    <lineage>
        <taxon>Bacteria</taxon>
        <taxon>Pseudomonadati</taxon>
        <taxon>Pseudomonadota</taxon>
        <taxon>Gammaproteobacteria</taxon>
        <taxon>Aeromonadales</taxon>
        <taxon>Aeromonadaceae</taxon>
        <taxon>Aeromonas</taxon>
    </lineage>
</organism>
<dbReference type="Proteomes" id="UP000515442">
    <property type="component" value="Chromosome"/>
</dbReference>
<dbReference type="AlphaFoldDB" id="A0A6S5C4B8"/>
<dbReference type="EMBL" id="AP022038">
    <property type="protein sequence ID" value="BBR38832.1"/>
    <property type="molecule type" value="Genomic_DNA"/>
</dbReference>
<dbReference type="SUPFAM" id="SSF53756">
    <property type="entry name" value="UDP-Glycosyltransferase/glycogen phosphorylase"/>
    <property type="match status" value="1"/>
</dbReference>
<accession>A0A6S5C4B8</accession>
<evidence type="ECO:0000313" key="3">
    <source>
        <dbReference type="Proteomes" id="UP000515442"/>
    </source>
</evidence>
<dbReference type="Gene3D" id="3.40.50.2000">
    <property type="entry name" value="Glycogen Phosphorylase B"/>
    <property type="match status" value="2"/>
</dbReference>
<dbReference type="GO" id="GO:0016757">
    <property type="term" value="F:glycosyltransferase activity"/>
    <property type="evidence" value="ECO:0007669"/>
    <property type="project" value="UniProtKB-ARBA"/>
</dbReference>
<evidence type="ECO:0000259" key="1">
    <source>
        <dbReference type="Pfam" id="PF13439"/>
    </source>
</evidence>
<sequence length="374" mass="41706">MKKILHIITGLNDGGAEAVLYRLCNFDKSYQHNVISLMDLGKYGPLLEDLGVDVYCLNMPAGEIRFGALIKLYKLIRQLKPDVVQTWMYHADLIGGVIARLAGIKNIVWGVHHTTLVKGESKKSTIIIAKLNAFISSFVPRRIIYCAEKSRQVQESIGFNSGIGVVVPNGYRVDEFTPNPIVGMTFRKEIDLSEDTCLIGHVGRYHPFKDYPNFINSVKLLYNMEHCAKVILVGNDLTEDNKELQSLIIDNDCSRYILSLGRRRDIPSVMNGFDLFVLSSSSEAFPNVLNEAMACGTPCVTTDVGDAALIIGGTGWVVPPKDPQALANAMFAAMEEKKNSPQAWQARKQACRQRIVDNFSIEKMVSGYHNVWFD</sequence>
<dbReference type="CDD" id="cd03807">
    <property type="entry name" value="GT4_WbnK-like"/>
    <property type="match status" value="1"/>
</dbReference>
<protein>
    <submittedName>
        <fullName evidence="2">Glycosyl transferase</fullName>
    </submittedName>
</protein>
<dbReference type="Pfam" id="PF13439">
    <property type="entry name" value="Glyco_transf_4"/>
    <property type="match status" value="1"/>
</dbReference>
<dbReference type="InterPro" id="IPR028098">
    <property type="entry name" value="Glyco_trans_4-like_N"/>
</dbReference>
<gene>
    <name evidence="2" type="ORF">WP3W19E03_13570</name>
</gene>